<accession>A0A8D8NZ25</accession>
<protein>
    <submittedName>
        <fullName evidence="1">(northern house mosquito) hypothetical protein</fullName>
    </submittedName>
</protein>
<dbReference type="EMBL" id="HBUE01202053">
    <property type="protein sequence ID" value="CAG6530317.1"/>
    <property type="molecule type" value="Transcribed_RNA"/>
</dbReference>
<reference evidence="1" key="1">
    <citation type="submission" date="2021-05" db="EMBL/GenBank/DDBJ databases">
        <authorList>
            <person name="Alioto T."/>
            <person name="Alioto T."/>
            <person name="Gomez Garrido J."/>
        </authorList>
    </citation>
    <scope>NUCLEOTIDE SEQUENCE</scope>
</reference>
<organism evidence="1">
    <name type="scientific">Culex pipiens</name>
    <name type="common">House mosquito</name>
    <dbReference type="NCBI Taxonomy" id="7175"/>
    <lineage>
        <taxon>Eukaryota</taxon>
        <taxon>Metazoa</taxon>
        <taxon>Ecdysozoa</taxon>
        <taxon>Arthropoda</taxon>
        <taxon>Hexapoda</taxon>
        <taxon>Insecta</taxon>
        <taxon>Pterygota</taxon>
        <taxon>Neoptera</taxon>
        <taxon>Endopterygota</taxon>
        <taxon>Diptera</taxon>
        <taxon>Nematocera</taxon>
        <taxon>Culicoidea</taxon>
        <taxon>Culicidae</taxon>
        <taxon>Culicinae</taxon>
        <taxon>Culicini</taxon>
        <taxon>Culex</taxon>
        <taxon>Culex</taxon>
    </lineage>
</organism>
<name>A0A8D8NZ25_CULPI</name>
<sequence>MDDRIIKLSQNGDSETVQFQDLVQRHEATKLFTPSLDSLQTVLGNVVFVQLLDIVFVDSFENLLSFLLGVGARKAKICGAFHVEISADNRTKPVVLDTNERKSREHFGYFFNSFFAFKFGRNTF</sequence>
<dbReference type="AlphaFoldDB" id="A0A8D8NZ25"/>
<proteinExistence type="predicted"/>
<dbReference type="EMBL" id="HBUE01308239">
    <property type="protein sequence ID" value="CAG6582143.1"/>
    <property type="molecule type" value="Transcribed_RNA"/>
</dbReference>
<evidence type="ECO:0000313" key="1">
    <source>
        <dbReference type="EMBL" id="CAG6582143.1"/>
    </source>
</evidence>